<comment type="caution">
    <text evidence="1">The sequence shown here is derived from an EMBL/GenBank/DDBJ whole genome shotgun (WGS) entry which is preliminary data.</text>
</comment>
<evidence type="ECO:0000313" key="1">
    <source>
        <dbReference type="EMBL" id="CAD1478211.1"/>
    </source>
</evidence>
<dbReference type="AlphaFoldDB" id="A0A6V7HDG0"/>
<feature type="non-terminal residue" evidence="1">
    <location>
        <position position="1"/>
    </location>
</feature>
<reference evidence="1" key="1">
    <citation type="submission" date="2020-07" db="EMBL/GenBank/DDBJ databases">
        <authorList>
            <person name="Nazaruddin N."/>
        </authorList>
    </citation>
    <scope>NUCLEOTIDE SEQUENCE</scope>
</reference>
<sequence length="84" mass="9648">FSGIHSSTCVQHMRPCHYAPLSFGRMGKKYAVTTSYELQAFFYFFFCPLVYLQARINLTVVNFCAPVNQCHFVTLPYILSPTNL</sequence>
<proteinExistence type="predicted"/>
<protein>
    <submittedName>
        <fullName evidence="1">Uncharacterized protein</fullName>
    </submittedName>
</protein>
<evidence type="ECO:0000313" key="2">
    <source>
        <dbReference type="Proteomes" id="UP000752696"/>
    </source>
</evidence>
<keyword evidence="2" id="KW-1185">Reference proteome</keyword>
<name>A0A6V7HDG0_9HYME</name>
<accession>A0A6V7HDG0</accession>
<organism evidence="1 2">
    <name type="scientific">Heterotrigona itama</name>
    <dbReference type="NCBI Taxonomy" id="395501"/>
    <lineage>
        <taxon>Eukaryota</taxon>
        <taxon>Metazoa</taxon>
        <taxon>Ecdysozoa</taxon>
        <taxon>Arthropoda</taxon>
        <taxon>Hexapoda</taxon>
        <taxon>Insecta</taxon>
        <taxon>Pterygota</taxon>
        <taxon>Neoptera</taxon>
        <taxon>Endopterygota</taxon>
        <taxon>Hymenoptera</taxon>
        <taxon>Apocrita</taxon>
        <taxon>Aculeata</taxon>
        <taxon>Apoidea</taxon>
        <taxon>Anthophila</taxon>
        <taxon>Apidae</taxon>
        <taxon>Heterotrigona</taxon>
    </lineage>
</organism>
<feature type="non-terminal residue" evidence="1">
    <location>
        <position position="84"/>
    </location>
</feature>
<dbReference type="Proteomes" id="UP000752696">
    <property type="component" value="Unassembled WGS sequence"/>
</dbReference>
<dbReference type="EMBL" id="CAJDYZ010010600">
    <property type="protein sequence ID" value="CAD1478211.1"/>
    <property type="molecule type" value="Genomic_DNA"/>
</dbReference>
<gene>
    <name evidence="1" type="ORF">MHI_LOCUS783759</name>
</gene>